<sequence>MCTPTTLIVPGLHGSGTDHWQAWWQIDDRSAVLVEQDDWSNPDADRWLARLEEAISAHPNALIVAHSLGSILTARLAGSRLAHLVAGALLVAPADINRTSDLHSRTYDFGEMPHERLPFPSLVVASRNDAYMSYDKLRDLAVEWGSPIHDIGYVGHINVASGFGRWPAGYELAHRVRDRSLGQPTRSPAEAIRGDKACTVHL</sequence>
<proteinExistence type="predicted"/>
<protein>
    <recommendedName>
        <fullName evidence="3">Alpha/beta hydrolase</fullName>
    </recommendedName>
</protein>
<dbReference type="Gene3D" id="3.40.50.1820">
    <property type="entry name" value="alpha/beta hydrolase"/>
    <property type="match status" value="1"/>
</dbReference>
<dbReference type="InterPro" id="IPR029058">
    <property type="entry name" value="AB_hydrolase_fold"/>
</dbReference>
<dbReference type="OrthoDB" id="9804993at2"/>
<evidence type="ECO:0000313" key="1">
    <source>
        <dbReference type="EMBL" id="KKC39789.1"/>
    </source>
</evidence>
<dbReference type="AlphaFoldDB" id="A0A0F5QIE9"/>
<comment type="caution">
    <text evidence="1">The sequence shown here is derived from an EMBL/GenBank/DDBJ whole genome shotgun (WGS) entry which is preliminary data.</text>
</comment>
<dbReference type="Proteomes" id="UP000033411">
    <property type="component" value="Unassembled WGS sequence"/>
</dbReference>
<evidence type="ECO:0008006" key="3">
    <source>
        <dbReference type="Google" id="ProtNLM"/>
    </source>
</evidence>
<name>A0A0F5QIE9_9HYPH</name>
<dbReference type="PANTHER" id="PTHR15394">
    <property type="entry name" value="SERINE HYDROLASE RBBP9"/>
    <property type="match status" value="1"/>
</dbReference>
<evidence type="ECO:0000313" key="2">
    <source>
        <dbReference type="Proteomes" id="UP000033411"/>
    </source>
</evidence>
<dbReference type="InterPro" id="IPR010662">
    <property type="entry name" value="RBBP9/YdeN"/>
</dbReference>
<keyword evidence="2" id="KW-1185">Reference proteome</keyword>
<dbReference type="SUPFAM" id="SSF53474">
    <property type="entry name" value="alpha/beta-Hydrolases"/>
    <property type="match status" value="1"/>
</dbReference>
<organism evidence="1 2">
    <name type="scientific">Devosia epidermidihirudinis</name>
    <dbReference type="NCBI Taxonomy" id="1293439"/>
    <lineage>
        <taxon>Bacteria</taxon>
        <taxon>Pseudomonadati</taxon>
        <taxon>Pseudomonadota</taxon>
        <taxon>Alphaproteobacteria</taxon>
        <taxon>Hyphomicrobiales</taxon>
        <taxon>Devosiaceae</taxon>
        <taxon>Devosia</taxon>
    </lineage>
</organism>
<reference evidence="1 2" key="1">
    <citation type="submission" date="2015-03" db="EMBL/GenBank/DDBJ databases">
        <authorList>
            <person name="Lepp D."/>
            <person name="Hassan Y.I."/>
            <person name="Li X.-Z."/>
            <person name="Zhou T."/>
        </authorList>
    </citation>
    <scope>NUCLEOTIDE SEQUENCE [LARGE SCALE GENOMIC DNA]</scope>
    <source>
        <strain evidence="1 2">E84</strain>
    </source>
</reference>
<gene>
    <name evidence="1" type="ORF">WH87_06590</name>
</gene>
<dbReference type="STRING" id="1293439.WH87_06590"/>
<dbReference type="PANTHER" id="PTHR15394:SF3">
    <property type="entry name" value="SERINE HYDROLASE RBBP9"/>
    <property type="match status" value="1"/>
</dbReference>
<dbReference type="RefSeq" id="WP_046137983.1">
    <property type="nucleotide sequence ID" value="NZ_LANJ01000011.1"/>
</dbReference>
<dbReference type="EMBL" id="LANJ01000011">
    <property type="protein sequence ID" value="KKC39789.1"/>
    <property type="molecule type" value="Genomic_DNA"/>
</dbReference>
<dbReference type="Pfam" id="PF06821">
    <property type="entry name" value="Ser_hydrolase"/>
    <property type="match status" value="1"/>
</dbReference>
<dbReference type="PATRIC" id="fig|1293439.3.peg.883"/>
<accession>A0A0F5QIE9</accession>
<dbReference type="GO" id="GO:0016787">
    <property type="term" value="F:hydrolase activity"/>
    <property type="evidence" value="ECO:0007669"/>
    <property type="project" value="InterPro"/>
</dbReference>